<dbReference type="InterPro" id="IPR012337">
    <property type="entry name" value="RNaseH-like_sf"/>
</dbReference>
<name>A0A7N2RBR7_QUELO</name>
<dbReference type="PANTHER" id="PTHR47723:SF24">
    <property type="entry name" value="RNASE H TYPE-1 DOMAIN-CONTAINING PROTEIN"/>
    <property type="match status" value="1"/>
</dbReference>
<dbReference type="EnsemblPlants" id="QL10p011272:mrna">
    <property type="protein sequence ID" value="QL10p011272:mrna:CDS:1"/>
    <property type="gene ID" value="QL10p011272"/>
</dbReference>
<organism evidence="2 3">
    <name type="scientific">Quercus lobata</name>
    <name type="common">Valley oak</name>
    <dbReference type="NCBI Taxonomy" id="97700"/>
    <lineage>
        <taxon>Eukaryota</taxon>
        <taxon>Viridiplantae</taxon>
        <taxon>Streptophyta</taxon>
        <taxon>Embryophyta</taxon>
        <taxon>Tracheophyta</taxon>
        <taxon>Spermatophyta</taxon>
        <taxon>Magnoliopsida</taxon>
        <taxon>eudicotyledons</taxon>
        <taxon>Gunneridae</taxon>
        <taxon>Pentapetalae</taxon>
        <taxon>rosids</taxon>
        <taxon>fabids</taxon>
        <taxon>Fagales</taxon>
        <taxon>Fagaceae</taxon>
        <taxon>Quercus</taxon>
    </lineage>
</organism>
<dbReference type="GO" id="GO:0003676">
    <property type="term" value="F:nucleic acid binding"/>
    <property type="evidence" value="ECO:0007669"/>
    <property type="project" value="InterPro"/>
</dbReference>
<dbReference type="Gene3D" id="3.30.420.10">
    <property type="entry name" value="Ribonuclease H-like superfamily/Ribonuclease H"/>
    <property type="match status" value="1"/>
</dbReference>
<dbReference type="PANTHER" id="PTHR47723">
    <property type="entry name" value="OS05G0353850 PROTEIN"/>
    <property type="match status" value="1"/>
</dbReference>
<dbReference type="InParanoid" id="A0A7N2RBR7"/>
<feature type="domain" description="RNase H type-1" evidence="1">
    <location>
        <begin position="105"/>
        <end position="226"/>
    </location>
</feature>
<sequence length="255" mass="29005">MFGGCGMIVLLVYWETTWIFQIWLLRSCTKEAKGTWRNFLVWLGRIWYNRNHVLYEANGTSEAHIWGAAIRMIEDFKEANGLDFKHKMDKKDHWEPPSVGFYVINVDGAIPLANGHSGIGIIVRDSDCRFFAAVSMLLQGRYSVEETEAIAVEQGCVLAKKLGLERVIIETDSLLTVQAVEANDVREAVGHIVKSIVQSLCSIQESKIRHINRTSNKIAHELAEHARRIRETFIWSVKLNLINHLVGFIPCQICL</sequence>
<dbReference type="AlphaFoldDB" id="A0A7N2RBR7"/>
<dbReference type="Gramene" id="QL10p011272:mrna">
    <property type="protein sequence ID" value="QL10p011272:mrna:CDS:1"/>
    <property type="gene ID" value="QL10p011272"/>
</dbReference>
<dbReference type="InterPro" id="IPR036397">
    <property type="entry name" value="RNaseH_sf"/>
</dbReference>
<evidence type="ECO:0000259" key="1">
    <source>
        <dbReference type="Pfam" id="PF13456"/>
    </source>
</evidence>
<dbReference type="InterPro" id="IPR002156">
    <property type="entry name" value="RNaseH_domain"/>
</dbReference>
<protein>
    <recommendedName>
        <fullName evidence="1">RNase H type-1 domain-containing protein</fullName>
    </recommendedName>
</protein>
<dbReference type="CDD" id="cd06222">
    <property type="entry name" value="RNase_H_like"/>
    <property type="match status" value="1"/>
</dbReference>
<reference evidence="2" key="2">
    <citation type="submission" date="2021-01" db="UniProtKB">
        <authorList>
            <consortium name="EnsemblPlants"/>
        </authorList>
    </citation>
    <scope>IDENTIFICATION</scope>
</reference>
<dbReference type="InterPro" id="IPR053151">
    <property type="entry name" value="RNase_H-like"/>
</dbReference>
<reference evidence="2 3" key="1">
    <citation type="journal article" date="2016" name="G3 (Bethesda)">
        <title>First Draft Assembly and Annotation of the Genome of a California Endemic Oak Quercus lobata Nee (Fagaceae).</title>
        <authorList>
            <person name="Sork V.L."/>
            <person name="Fitz-Gibbon S.T."/>
            <person name="Puiu D."/>
            <person name="Crepeau M."/>
            <person name="Gugger P.F."/>
            <person name="Sherman R."/>
            <person name="Stevens K."/>
            <person name="Langley C.H."/>
            <person name="Pellegrini M."/>
            <person name="Salzberg S.L."/>
        </authorList>
    </citation>
    <scope>NUCLEOTIDE SEQUENCE [LARGE SCALE GENOMIC DNA]</scope>
    <source>
        <strain evidence="2 3">cv. SW786</strain>
    </source>
</reference>
<dbReference type="SUPFAM" id="SSF53098">
    <property type="entry name" value="Ribonuclease H-like"/>
    <property type="match status" value="1"/>
</dbReference>
<dbReference type="Pfam" id="PF13456">
    <property type="entry name" value="RVT_3"/>
    <property type="match status" value="1"/>
</dbReference>
<keyword evidence="3" id="KW-1185">Reference proteome</keyword>
<accession>A0A7N2RBR7</accession>
<proteinExistence type="predicted"/>
<dbReference type="Proteomes" id="UP000594261">
    <property type="component" value="Chromosome 10"/>
</dbReference>
<evidence type="ECO:0000313" key="3">
    <source>
        <dbReference type="Proteomes" id="UP000594261"/>
    </source>
</evidence>
<dbReference type="InterPro" id="IPR044730">
    <property type="entry name" value="RNase_H-like_dom_plant"/>
</dbReference>
<evidence type="ECO:0000313" key="2">
    <source>
        <dbReference type="EnsemblPlants" id="QL10p011272:mrna:CDS:1"/>
    </source>
</evidence>
<dbReference type="EMBL" id="LRBV02000010">
    <property type="status" value="NOT_ANNOTATED_CDS"/>
    <property type="molecule type" value="Genomic_DNA"/>
</dbReference>
<dbReference type="GO" id="GO:0004523">
    <property type="term" value="F:RNA-DNA hybrid ribonuclease activity"/>
    <property type="evidence" value="ECO:0007669"/>
    <property type="project" value="InterPro"/>
</dbReference>